<dbReference type="InterPro" id="IPR050556">
    <property type="entry name" value="Type_II_TA_system_RNase"/>
</dbReference>
<protein>
    <recommendedName>
        <fullName evidence="8">Ribonuclease VapC</fullName>
        <shortName evidence="8">RNase VapC</shortName>
        <ecNumber evidence="8">3.1.-.-</ecNumber>
    </recommendedName>
    <alternativeName>
        <fullName evidence="8">Toxin VapC</fullName>
    </alternativeName>
</protein>
<feature type="binding site" evidence="8">
    <location>
        <position position="6"/>
    </location>
    <ligand>
        <name>Mg(2+)</name>
        <dbReference type="ChEBI" id="CHEBI:18420"/>
    </ligand>
</feature>
<keyword evidence="6 8" id="KW-0460">Magnesium</keyword>
<feature type="domain" description="PIN" evidence="9">
    <location>
        <begin position="3"/>
        <end position="124"/>
    </location>
</feature>
<evidence type="ECO:0000256" key="8">
    <source>
        <dbReference type="HAMAP-Rule" id="MF_00265"/>
    </source>
</evidence>
<keyword evidence="5 8" id="KW-0378">Hydrolase</keyword>
<evidence type="ECO:0000256" key="6">
    <source>
        <dbReference type="ARBA" id="ARBA00022842"/>
    </source>
</evidence>
<evidence type="ECO:0000313" key="10">
    <source>
        <dbReference type="EMBL" id="TLD40561.1"/>
    </source>
</evidence>
<evidence type="ECO:0000256" key="3">
    <source>
        <dbReference type="ARBA" id="ARBA00022722"/>
    </source>
</evidence>
<dbReference type="GO" id="GO:0016787">
    <property type="term" value="F:hydrolase activity"/>
    <property type="evidence" value="ECO:0007669"/>
    <property type="project" value="UniProtKB-KW"/>
</dbReference>
<sequence>MIYCLDTDIIIEYFRGNEAIKNKIATLAENDSLGLTWITVYEFFKGIRASGKYTEEDFLERIVNASIMLEASYESSRTGGEIYASLKKNGNLINDADILIASIVKEHGAVLITNNEDHFKRIDGLEIENWLKI</sequence>
<evidence type="ECO:0000256" key="1">
    <source>
        <dbReference type="ARBA" id="ARBA00001946"/>
    </source>
</evidence>
<dbReference type="GO" id="GO:0000287">
    <property type="term" value="F:magnesium ion binding"/>
    <property type="evidence" value="ECO:0007669"/>
    <property type="project" value="UniProtKB-UniRule"/>
</dbReference>
<keyword evidence="3 8" id="KW-0540">Nuclease</keyword>
<dbReference type="InterPro" id="IPR002716">
    <property type="entry name" value="PIN_dom"/>
</dbReference>
<dbReference type="PANTHER" id="PTHR33653:SF1">
    <property type="entry name" value="RIBONUCLEASE VAPC2"/>
    <property type="match status" value="1"/>
</dbReference>
<dbReference type="SUPFAM" id="SSF88723">
    <property type="entry name" value="PIN domain-like"/>
    <property type="match status" value="1"/>
</dbReference>
<gene>
    <name evidence="8" type="primary">vapC</name>
    <name evidence="10" type="ORF">JETT_3198</name>
</gene>
<dbReference type="EMBL" id="SULG01000094">
    <property type="protein sequence ID" value="TLD40561.1"/>
    <property type="molecule type" value="Genomic_DNA"/>
</dbReference>
<dbReference type="GO" id="GO:0004540">
    <property type="term" value="F:RNA nuclease activity"/>
    <property type="evidence" value="ECO:0007669"/>
    <property type="project" value="InterPro"/>
</dbReference>
<dbReference type="InterPro" id="IPR029060">
    <property type="entry name" value="PIN-like_dom_sf"/>
</dbReference>
<evidence type="ECO:0000256" key="7">
    <source>
        <dbReference type="ARBA" id="ARBA00038093"/>
    </source>
</evidence>
<comment type="cofactor">
    <cofactor evidence="1 8">
        <name>Mg(2+)</name>
        <dbReference type="ChEBI" id="CHEBI:18420"/>
    </cofactor>
</comment>
<dbReference type="GO" id="GO:0090729">
    <property type="term" value="F:toxin activity"/>
    <property type="evidence" value="ECO:0007669"/>
    <property type="project" value="UniProtKB-KW"/>
</dbReference>
<keyword evidence="8" id="KW-0800">Toxin</keyword>
<dbReference type="AlphaFoldDB" id="A0A533QD34"/>
<dbReference type="PANTHER" id="PTHR33653">
    <property type="entry name" value="RIBONUCLEASE VAPC2"/>
    <property type="match status" value="1"/>
</dbReference>
<name>A0A533QD34_9BACT</name>
<evidence type="ECO:0000256" key="4">
    <source>
        <dbReference type="ARBA" id="ARBA00022723"/>
    </source>
</evidence>
<evidence type="ECO:0000256" key="2">
    <source>
        <dbReference type="ARBA" id="ARBA00022649"/>
    </source>
</evidence>
<comment type="function">
    <text evidence="8">Toxic component of a toxin-antitoxin (TA) system. An RNase.</text>
</comment>
<keyword evidence="4 8" id="KW-0479">Metal-binding</keyword>
<accession>A0A533QD34</accession>
<dbReference type="Gene3D" id="3.40.50.1010">
    <property type="entry name" value="5'-nuclease"/>
    <property type="match status" value="1"/>
</dbReference>
<proteinExistence type="inferred from homology"/>
<dbReference type="HAMAP" id="MF_00265">
    <property type="entry name" value="VapC_Nob1"/>
    <property type="match status" value="1"/>
</dbReference>
<keyword evidence="2 8" id="KW-1277">Toxin-antitoxin system</keyword>
<comment type="caution">
    <text evidence="10">The sequence shown here is derived from an EMBL/GenBank/DDBJ whole genome shotgun (WGS) entry which is preliminary data.</text>
</comment>
<dbReference type="InterPro" id="IPR022907">
    <property type="entry name" value="VapC_family"/>
</dbReference>
<dbReference type="Pfam" id="PF01850">
    <property type="entry name" value="PIN"/>
    <property type="match status" value="1"/>
</dbReference>
<feature type="binding site" evidence="8">
    <location>
        <position position="97"/>
    </location>
    <ligand>
        <name>Mg(2+)</name>
        <dbReference type="ChEBI" id="CHEBI:18420"/>
    </ligand>
</feature>
<evidence type="ECO:0000256" key="5">
    <source>
        <dbReference type="ARBA" id="ARBA00022801"/>
    </source>
</evidence>
<dbReference type="Proteomes" id="UP000319783">
    <property type="component" value="Unassembled WGS sequence"/>
</dbReference>
<dbReference type="EC" id="3.1.-.-" evidence="8"/>
<comment type="similarity">
    <text evidence="7 8">Belongs to the PINc/VapC protein family.</text>
</comment>
<organism evidence="10 11">
    <name type="scientific">Candidatus Jettenia ecosi</name>
    <dbReference type="NCBI Taxonomy" id="2494326"/>
    <lineage>
        <taxon>Bacteria</taxon>
        <taxon>Pseudomonadati</taxon>
        <taxon>Planctomycetota</taxon>
        <taxon>Candidatus Brocadiia</taxon>
        <taxon>Candidatus Brocadiales</taxon>
        <taxon>Candidatus Brocadiaceae</taxon>
        <taxon>Candidatus Jettenia</taxon>
    </lineage>
</organism>
<reference evidence="10 11" key="1">
    <citation type="submission" date="2019-04" db="EMBL/GenBank/DDBJ databases">
        <title>Genome of a novel bacterium Candidatus Jettenia ecosi reconstructed from metagenome of an anammox bioreactor.</title>
        <authorList>
            <person name="Mardanov A.V."/>
            <person name="Beletsky A.V."/>
            <person name="Ravin N.V."/>
            <person name="Botchkova E.A."/>
            <person name="Litti Y.V."/>
            <person name="Nozhevnikova A.N."/>
        </authorList>
    </citation>
    <scope>NUCLEOTIDE SEQUENCE [LARGE SCALE GENOMIC DNA]</scope>
    <source>
        <strain evidence="10">J2</strain>
    </source>
</reference>
<evidence type="ECO:0000313" key="11">
    <source>
        <dbReference type="Proteomes" id="UP000319783"/>
    </source>
</evidence>
<evidence type="ECO:0000259" key="9">
    <source>
        <dbReference type="Pfam" id="PF01850"/>
    </source>
</evidence>